<evidence type="ECO:0000313" key="1">
    <source>
        <dbReference type="EMBL" id="JAD15984.1"/>
    </source>
</evidence>
<reference evidence="1" key="1">
    <citation type="submission" date="2014-09" db="EMBL/GenBank/DDBJ databases">
        <authorList>
            <person name="Magalhaes I.L.F."/>
            <person name="Oliveira U."/>
            <person name="Santos F.R."/>
            <person name="Vidigal T.H.D.A."/>
            <person name="Brescovit A.D."/>
            <person name="Santos A.J."/>
        </authorList>
    </citation>
    <scope>NUCLEOTIDE SEQUENCE</scope>
    <source>
        <tissue evidence="1">Shoot tissue taken approximately 20 cm above the soil surface</tissue>
    </source>
</reference>
<sequence>MIGWIVLVADRENCTGIAGIRSGACLLESECWISPRIGRASCDTFIRWYIWLVDGLRVIKEMEGYSLLNENIAACTHYIESA</sequence>
<proteinExistence type="predicted"/>
<name>A0A0A8XQ64_ARUDO</name>
<organism evidence="1">
    <name type="scientific">Arundo donax</name>
    <name type="common">Giant reed</name>
    <name type="synonym">Donax arundinaceus</name>
    <dbReference type="NCBI Taxonomy" id="35708"/>
    <lineage>
        <taxon>Eukaryota</taxon>
        <taxon>Viridiplantae</taxon>
        <taxon>Streptophyta</taxon>
        <taxon>Embryophyta</taxon>
        <taxon>Tracheophyta</taxon>
        <taxon>Spermatophyta</taxon>
        <taxon>Magnoliopsida</taxon>
        <taxon>Liliopsida</taxon>
        <taxon>Poales</taxon>
        <taxon>Poaceae</taxon>
        <taxon>PACMAD clade</taxon>
        <taxon>Arundinoideae</taxon>
        <taxon>Arundineae</taxon>
        <taxon>Arundo</taxon>
    </lineage>
</organism>
<protein>
    <submittedName>
        <fullName evidence="1">Uncharacterized protein</fullName>
    </submittedName>
</protein>
<dbReference type="AlphaFoldDB" id="A0A0A8XQ64"/>
<accession>A0A0A8XQ64</accession>
<dbReference type="EMBL" id="GBRH01281911">
    <property type="protein sequence ID" value="JAD15984.1"/>
    <property type="molecule type" value="Transcribed_RNA"/>
</dbReference>
<reference evidence="1" key="2">
    <citation type="journal article" date="2015" name="Data Brief">
        <title>Shoot transcriptome of the giant reed, Arundo donax.</title>
        <authorList>
            <person name="Barrero R.A."/>
            <person name="Guerrero F.D."/>
            <person name="Moolhuijzen P."/>
            <person name="Goolsby J.A."/>
            <person name="Tidwell J."/>
            <person name="Bellgard S.E."/>
            <person name="Bellgard M.I."/>
        </authorList>
    </citation>
    <scope>NUCLEOTIDE SEQUENCE</scope>
    <source>
        <tissue evidence="1">Shoot tissue taken approximately 20 cm above the soil surface</tissue>
    </source>
</reference>